<protein>
    <recommendedName>
        <fullName evidence="4">GLPGLI family protein</fullName>
    </recommendedName>
</protein>
<evidence type="ECO:0000313" key="2">
    <source>
        <dbReference type="EMBL" id="MCG2588670.1"/>
    </source>
</evidence>
<evidence type="ECO:0008006" key="4">
    <source>
        <dbReference type="Google" id="ProtNLM"/>
    </source>
</evidence>
<name>A0ABS9KCT4_9BACT</name>
<dbReference type="RefSeq" id="WP_237853510.1">
    <property type="nucleotide sequence ID" value="NZ_JAKLWS010000009.1"/>
</dbReference>
<dbReference type="EMBL" id="JAKLWS010000009">
    <property type="protein sequence ID" value="MCG2588670.1"/>
    <property type="molecule type" value="Genomic_DNA"/>
</dbReference>
<reference evidence="2" key="1">
    <citation type="submission" date="2022-01" db="EMBL/GenBank/DDBJ databases">
        <authorList>
            <person name="Wang Y."/>
        </authorList>
    </citation>
    <scope>NUCLEOTIDE SEQUENCE</scope>
    <source>
        <strain evidence="2">WB101</strain>
    </source>
</reference>
<dbReference type="Proteomes" id="UP001165366">
    <property type="component" value="Unassembled WGS sequence"/>
</dbReference>
<keyword evidence="1" id="KW-0732">Signal</keyword>
<keyword evidence="3" id="KW-1185">Reference proteome</keyword>
<feature type="chain" id="PRO_5046745806" description="GLPGLI family protein" evidence="1">
    <location>
        <begin position="24"/>
        <end position="264"/>
    </location>
</feature>
<proteinExistence type="predicted"/>
<evidence type="ECO:0000313" key="3">
    <source>
        <dbReference type="Proteomes" id="UP001165366"/>
    </source>
</evidence>
<reference evidence="2" key="2">
    <citation type="submission" date="2024-05" db="EMBL/GenBank/DDBJ databases">
        <title>Rhodohalobacter halophilus gen. nov., sp. nov., a moderately halophilic member of the family Balneolaceae.</title>
        <authorList>
            <person name="Xia J."/>
        </authorList>
    </citation>
    <scope>NUCLEOTIDE SEQUENCE</scope>
    <source>
        <strain evidence="2">WB101</strain>
    </source>
</reference>
<gene>
    <name evidence="2" type="ORF">L6773_08845</name>
</gene>
<sequence length="264" mass="31300">MNKITLFSIQLLMLALITQLGMSQSTEGYYMHIDYINVEKNDIPEFENHISNILKPVQESRIRDDVIAEWYIYKVAYPGTQDPSYNYVFVSLSDDLEDFDDSNEQIIDRMSELADSDETNEFQKWLIPYRSELWRINNSVLTENDSRASKYFVMDYMDVQLGMEYTYQMMEDEVALPIHRHRMDIDQMNGWELFSLIVPGGTEYGYNFATGNYFSDLRHFEFGFTEEIIRQSHPDTDINEINETFAETRDLVRSEVWELIDHVR</sequence>
<feature type="signal peptide" evidence="1">
    <location>
        <begin position="1"/>
        <end position="23"/>
    </location>
</feature>
<organism evidence="2 3">
    <name type="scientific">Rhodohalobacter sulfatireducens</name>
    <dbReference type="NCBI Taxonomy" id="2911366"/>
    <lineage>
        <taxon>Bacteria</taxon>
        <taxon>Pseudomonadati</taxon>
        <taxon>Balneolota</taxon>
        <taxon>Balneolia</taxon>
        <taxon>Balneolales</taxon>
        <taxon>Balneolaceae</taxon>
        <taxon>Rhodohalobacter</taxon>
    </lineage>
</organism>
<evidence type="ECO:0000256" key="1">
    <source>
        <dbReference type="SAM" id="SignalP"/>
    </source>
</evidence>
<comment type="caution">
    <text evidence="2">The sequence shown here is derived from an EMBL/GenBank/DDBJ whole genome shotgun (WGS) entry which is preliminary data.</text>
</comment>
<accession>A0ABS9KCT4</accession>